<proteinExistence type="predicted"/>
<dbReference type="InterPro" id="IPR036378">
    <property type="entry name" value="FAS1_dom_sf"/>
</dbReference>
<name>A0ABR2VQ01_9FUNG</name>
<protein>
    <recommendedName>
        <fullName evidence="2">FAS1 domain-containing protein</fullName>
    </recommendedName>
</protein>
<dbReference type="InterPro" id="IPR000782">
    <property type="entry name" value="FAS1_domain"/>
</dbReference>
<feature type="chain" id="PRO_5046223920" description="FAS1 domain-containing protein" evidence="1">
    <location>
        <begin position="19"/>
        <end position="176"/>
    </location>
</feature>
<dbReference type="PROSITE" id="PS50213">
    <property type="entry name" value="FAS1"/>
    <property type="match status" value="1"/>
</dbReference>
<keyword evidence="4" id="KW-1185">Reference proteome</keyword>
<feature type="signal peptide" evidence="1">
    <location>
        <begin position="1"/>
        <end position="18"/>
    </location>
</feature>
<dbReference type="SMART" id="SM00554">
    <property type="entry name" value="FAS1"/>
    <property type="match status" value="1"/>
</dbReference>
<organism evidence="3 4">
    <name type="scientific">Basidiobolus ranarum</name>
    <dbReference type="NCBI Taxonomy" id="34480"/>
    <lineage>
        <taxon>Eukaryota</taxon>
        <taxon>Fungi</taxon>
        <taxon>Fungi incertae sedis</taxon>
        <taxon>Zoopagomycota</taxon>
        <taxon>Entomophthoromycotina</taxon>
        <taxon>Basidiobolomycetes</taxon>
        <taxon>Basidiobolales</taxon>
        <taxon>Basidiobolaceae</taxon>
        <taxon>Basidiobolus</taxon>
    </lineage>
</organism>
<reference evidence="3 4" key="1">
    <citation type="submission" date="2023-04" db="EMBL/GenBank/DDBJ databases">
        <title>Genome of Basidiobolus ranarum AG-B5.</title>
        <authorList>
            <person name="Stajich J.E."/>
            <person name="Carter-House D."/>
            <person name="Gryganskyi A."/>
        </authorList>
    </citation>
    <scope>NUCLEOTIDE SEQUENCE [LARGE SCALE GENOMIC DNA]</scope>
    <source>
        <strain evidence="3 4">AG-B5</strain>
    </source>
</reference>
<comment type="caution">
    <text evidence="3">The sequence shown here is derived from an EMBL/GenBank/DDBJ whole genome shotgun (WGS) entry which is preliminary data.</text>
</comment>
<evidence type="ECO:0000313" key="3">
    <source>
        <dbReference type="EMBL" id="KAK9693189.1"/>
    </source>
</evidence>
<evidence type="ECO:0000259" key="2">
    <source>
        <dbReference type="PROSITE" id="PS50213"/>
    </source>
</evidence>
<keyword evidence="1" id="KW-0732">Signal</keyword>
<dbReference type="Pfam" id="PF02469">
    <property type="entry name" value="Fasciclin"/>
    <property type="match status" value="1"/>
</dbReference>
<dbReference type="Proteomes" id="UP001479436">
    <property type="component" value="Unassembled WGS sequence"/>
</dbReference>
<feature type="domain" description="FAS1" evidence="2">
    <location>
        <begin position="47"/>
        <end position="175"/>
    </location>
</feature>
<evidence type="ECO:0000313" key="4">
    <source>
        <dbReference type="Proteomes" id="UP001479436"/>
    </source>
</evidence>
<dbReference type="Gene3D" id="2.30.180.10">
    <property type="entry name" value="FAS1 domain"/>
    <property type="match status" value="1"/>
</dbReference>
<dbReference type="SUPFAM" id="SSF82153">
    <property type="entry name" value="FAS1 domain"/>
    <property type="match status" value="1"/>
</dbReference>
<evidence type="ECO:0000256" key="1">
    <source>
        <dbReference type="SAM" id="SignalP"/>
    </source>
</evidence>
<accession>A0ABR2VQ01</accession>
<sequence length="176" mass="19506">MKYSIYLLILSLLSLVKAYIIPQHLFQDTSLNIQQPPGYVEVIQDGNPTLGDIIPTDKSLGTFLDALMRFPDLANVVFNAENELTVVAPVNSAFQKTNIAEHFDDLHEIVASHIITKIVSLDSLKDGAELPTLNQNKPVRVDKVDGRWVINGNAHLVDKVKKASNGNLYKIDAVFL</sequence>
<gene>
    <name evidence="3" type="ORF">K7432_014031</name>
</gene>
<dbReference type="EMBL" id="JASJQH010008367">
    <property type="protein sequence ID" value="KAK9693189.1"/>
    <property type="molecule type" value="Genomic_DNA"/>
</dbReference>